<protein>
    <submittedName>
        <fullName evidence="1">Uncharacterized protein</fullName>
    </submittedName>
</protein>
<proteinExistence type="predicted"/>
<dbReference type="EMBL" id="CP018145">
    <property type="protein sequence ID" value="ASJ54419.1"/>
    <property type="molecule type" value="Genomic_DNA"/>
</dbReference>
<gene>
    <name evidence="1" type="ORF">BP422_13145</name>
</gene>
<accession>A0A220MHX9</accession>
<name>A0A220MHX9_9BACL</name>
<evidence type="ECO:0000313" key="1">
    <source>
        <dbReference type="EMBL" id="ASJ54419.1"/>
    </source>
</evidence>
<dbReference type="Proteomes" id="UP000197781">
    <property type="component" value="Chromosome"/>
</dbReference>
<reference evidence="1 2" key="1">
    <citation type="submission" date="2016-11" db="EMBL/GenBank/DDBJ databases">
        <authorList>
            <person name="Jaros S."/>
            <person name="Januszkiewicz K."/>
            <person name="Wedrychowicz H."/>
        </authorList>
    </citation>
    <scope>NUCLEOTIDE SEQUENCE [LARGE SCALE GENOMIC DNA]</scope>
    <source>
        <strain evidence="1 2">NF2</strain>
    </source>
</reference>
<organism evidence="1 2">
    <name type="scientific">Brevibacillus formosus</name>
    <dbReference type="NCBI Taxonomy" id="54913"/>
    <lineage>
        <taxon>Bacteria</taxon>
        <taxon>Bacillati</taxon>
        <taxon>Bacillota</taxon>
        <taxon>Bacilli</taxon>
        <taxon>Bacillales</taxon>
        <taxon>Paenibacillaceae</taxon>
        <taxon>Brevibacillus</taxon>
    </lineage>
</organism>
<dbReference type="KEGG" id="bfm:BP422_13145"/>
<sequence>MKNDFYNRTNDEKTQLLLQHEAHILQGILESKAQYRKVVKAAIAQWVKDLQAGTIKIKTVDDFEKLVKLDLALQRDDC</sequence>
<dbReference type="AlphaFoldDB" id="A0A220MHX9"/>
<dbReference type="RefSeq" id="WP_088908167.1">
    <property type="nucleotide sequence ID" value="NZ_CP018145.1"/>
</dbReference>
<evidence type="ECO:0000313" key="2">
    <source>
        <dbReference type="Proteomes" id="UP000197781"/>
    </source>
</evidence>